<feature type="region of interest" description="Disordered" evidence="1">
    <location>
        <begin position="485"/>
        <end position="537"/>
    </location>
</feature>
<organism evidence="2 3">
    <name type="scientific">Durusdinium trenchii</name>
    <dbReference type="NCBI Taxonomy" id="1381693"/>
    <lineage>
        <taxon>Eukaryota</taxon>
        <taxon>Sar</taxon>
        <taxon>Alveolata</taxon>
        <taxon>Dinophyceae</taxon>
        <taxon>Suessiales</taxon>
        <taxon>Symbiodiniaceae</taxon>
        <taxon>Durusdinium</taxon>
    </lineage>
</organism>
<reference evidence="2 3" key="1">
    <citation type="submission" date="2024-02" db="EMBL/GenBank/DDBJ databases">
        <authorList>
            <person name="Chen Y."/>
            <person name="Shah S."/>
            <person name="Dougan E. K."/>
            <person name="Thang M."/>
            <person name="Chan C."/>
        </authorList>
    </citation>
    <scope>NUCLEOTIDE SEQUENCE [LARGE SCALE GENOMIC DNA]</scope>
</reference>
<dbReference type="EMBL" id="CAXAMN010001065">
    <property type="protein sequence ID" value="CAK8992120.1"/>
    <property type="molecule type" value="Genomic_DNA"/>
</dbReference>
<evidence type="ECO:0000313" key="3">
    <source>
        <dbReference type="Proteomes" id="UP001642484"/>
    </source>
</evidence>
<comment type="caution">
    <text evidence="2">The sequence shown here is derived from an EMBL/GenBank/DDBJ whole genome shotgun (WGS) entry which is preliminary data.</text>
</comment>
<accession>A0ABP0HT77</accession>
<evidence type="ECO:0000256" key="1">
    <source>
        <dbReference type="SAM" id="MobiDB-lite"/>
    </source>
</evidence>
<gene>
    <name evidence="2" type="ORF">CCMP2556_LOCUS2736</name>
</gene>
<protein>
    <submittedName>
        <fullName evidence="2">Uncharacterized protein</fullName>
    </submittedName>
</protein>
<evidence type="ECO:0000313" key="2">
    <source>
        <dbReference type="EMBL" id="CAK8992120.1"/>
    </source>
</evidence>
<name>A0ABP0HT77_9DINO</name>
<proteinExistence type="predicted"/>
<keyword evidence="3" id="KW-1185">Reference proteome</keyword>
<sequence>MAGRRSTESQMEADLIADAGLSLSLAGGNKQLAKQFGFSGLAGRVLLDDLSKMSLPMPAVSILWPEVLSENFKLLNQRYPMHEADTSRRLMMAFDATYLTQRLGQATLHGTRGLIGGAYMPEQEEHAFIDMDREGLDVKAVPRAQTMLEFLVWDPCGKDKLPLSVCMIPMEYTLKGVHAVHRGCWTMLNIVGKVLANSGSVVKGLTFDAHGSHEFIRRCIHGTFEDIDMTELKEIPFFSELKHYSLPHNCLPRLPIKICYHKDEVFWCVPGAWALPFIPLCLRFACVVSFIVTLTLQTDVRTASLDLKTSKLLDLAKPRRQRSEKPLSDTELLDVKQKYFTACSSAECFWDAPEDIQEEEETADNLEETVDCLAFLKQLQDEQKLLADEEVATSKEAAADAQPADSFEAGFSNIPDSDQLRQLMEKPGDLFNHLFRLNLKLRSTKGVEPWSNDGDMKFFLTPESAEALVNAPKVNVWEVGATMTRGQAKAAAKDTNRSRKFASRGLREEKGKDTSAGNKLLKSKDKKNGAQKPAADLKNPVAADYKRTASGEAAIRIQLERLLEIHNDIYQESPIFDVNGKCRMAFEVVKNLTWDTLLKCAPQALSAMHLDII</sequence>
<dbReference type="Proteomes" id="UP001642484">
    <property type="component" value="Unassembled WGS sequence"/>
</dbReference>